<feature type="region of interest" description="Disordered" evidence="2">
    <location>
        <begin position="456"/>
        <end position="520"/>
    </location>
</feature>
<protein>
    <recommendedName>
        <fullName evidence="3">C2H2-type domain-containing protein</fullName>
    </recommendedName>
</protein>
<dbReference type="PROSITE" id="PS50157">
    <property type="entry name" value="ZINC_FINGER_C2H2_2"/>
    <property type="match status" value="1"/>
</dbReference>
<dbReference type="Gene3D" id="3.30.160.60">
    <property type="entry name" value="Classic Zinc Finger"/>
    <property type="match status" value="1"/>
</dbReference>
<evidence type="ECO:0000256" key="1">
    <source>
        <dbReference type="PROSITE-ProRule" id="PRU00042"/>
    </source>
</evidence>
<feature type="region of interest" description="Disordered" evidence="2">
    <location>
        <begin position="329"/>
        <end position="396"/>
    </location>
</feature>
<feature type="compositionally biased region" description="Basic and acidic residues" evidence="2">
    <location>
        <begin position="364"/>
        <end position="396"/>
    </location>
</feature>
<dbReference type="InParanoid" id="A0A2P5ICZ1"/>
<feature type="compositionally biased region" description="Low complexity" evidence="2">
    <location>
        <begin position="472"/>
        <end position="484"/>
    </location>
</feature>
<feature type="region of interest" description="Disordered" evidence="2">
    <location>
        <begin position="257"/>
        <end position="288"/>
    </location>
</feature>
<feature type="region of interest" description="Disordered" evidence="2">
    <location>
        <begin position="48"/>
        <end position="80"/>
    </location>
</feature>
<gene>
    <name evidence="4" type="ORF">DHEL01_v201269</name>
</gene>
<reference evidence="4" key="1">
    <citation type="submission" date="2017-09" db="EMBL/GenBank/DDBJ databases">
        <title>Polyketide synthases of a Diaporthe helianthi virulent isolate.</title>
        <authorList>
            <person name="Baroncelli R."/>
        </authorList>
    </citation>
    <scope>NUCLEOTIDE SEQUENCE [LARGE SCALE GENOMIC DNA]</scope>
    <source>
        <strain evidence="4">7/96</strain>
    </source>
</reference>
<evidence type="ECO:0000256" key="2">
    <source>
        <dbReference type="SAM" id="MobiDB-lite"/>
    </source>
</evidence>
<comment type="caution">
    <text evidence="4">The sequence shown here is derived from an EMBL/GenBank/DDBJ whole genome shotgun (WGS) entry which is preliminary data.</text>
</comment>
<feature type="compositionally biased region" description="Low complexity" evidence="2">
    <location>
        <begin position="262"/>
        <end position="279"/>
    </location>
</feature>
<keyword evidence="1" id="KW-0479">Metal-binding</keyword>
<feature type="compositionally biased region" description="Pro residues" evidence="2">
    <location>
        <begin position="462"/>
        <end position="471"/>
    </location>
</feature>
<dbReference type="EMBL" id="MAVT02000056">
    <property type="protein sequence ID" value="POS80346.1"/>
    <property type="molecule type" value="Genomic_DNA"/>
</dbReference>
<dbReference type="STRING" id="158607.A0A2P5ICZ1"/>
<proteinExistence type="predicted"/>
<keyword evidence="1" id="KW-0863">Zinc-finger</keyword>
<dbReference type="InterPro" id="IPR013087">
    <property type="entry name" value="Znf_C2H2_type"/>
</dbReference>
<keyword evidence="1" id="KW-0862">Zinc</keyword>
<feature type="region of interest" description="Disordered" evidence="2">
    <location>
        <begin position="594"/>
        <end position="613"/>
    </location>
</feature>
<dbReference type="Proteomes" id="UP000094444">
    <property type="component" value="Unassembled WGS sequence"/>
</dbReference>
<feature type="domain" description="C2H2-type" evidence="3">
    <location>
        <begin position="430"/>
        <end position="455"/>
    </location>
</feature>
<dbReference type="OrthoDB" id="5095988at2759"/>
<keyword evidence="5" id="KW-1185">Reference proteome</keyword>
<name>A0A2P5ICZ1_DIAHE</name>
<feature type="region of interest" description="Disordered" evidence="2">
    <location>
        <begin position="295"/>
        <end position="314"/>
    </location>
</feature>
<feature type="compositionally biased region" description="Low complexity" evidence="2">
    <location>
        <begin position="494"/>
        <end position="506"/>
    </location>
</feature>
<sequence length="625" mass="69784">MQQIMHVIGCAEASKGEIECWTCHKCHEFKKWQTMCNTLKSPVELLRRLSSRKHGRNTSGREPSETKKGKTAVNDGFAFPSRKESHGLENMWTQEMEDPTSLLSYKLAPTPNATSELDAEVNIVPLAMQARDIQTARPLPTPPSTRDNSWSETSHMQNLVAYRDAQVATHTPEQPPAYMILSQTTLDDYQLQDNVTDSLRLGIPPVQYIHESTFMESPEEMEADHQELWPGHAVFREAHDAQHIGLQFLPSVPDTTTSAQYASPSEKSASIFSSSFPASRMPDPSMQERKNTWPANLDCSADIPGPPPFEHQQRHTLDDVPGLARQHFQAASASQHDTGARLPVQRRPSFDAGAQDSITVGVPQDEHLERPPQLERRQHPARRGAREQQHASQQEYDKCMRCGQRFRGIPKNRKQHLKRHEASKHGDVRFRCAQPGCRRSYNRVDNLHDHERKCHPRSALLLPPPPPPPPSSSSESPVVAELAAGDVEIHEGGSSSSSSSSSSPSPEVATDGIGHQGDPSAIETHLSVYGYPLPTQEEHGWNYRAGIGDDLQGLAGRRRRRRTRRIAGMMIDADEWNVFMAGVSGGQHDYEDEAEMEMDDGPPDVGHDELAPRRPLDLPCVSWRA</sequence>
<dbReference type="GO" id="GO:0008270">
    <property type="term" value="F:zinc ion binding"/>
    <property type="evidence" value="ECO:0007669"/>
    <property type="project" value="UniProtKB-KW"/>
</dbReference>
<dbReference type="AlphaFoldDB" id="A0A2P5ICZ1"/>
<organism evidence="4 5">
    <name type="scientific">Diaporthe helianthi</name>
    <dbReference type="NCBI Taxonomy" id="158607"/>
    <lineage>
        <taxon>Eukaryota</taxon>
        <taxon>Fungi</taxon>
        <taxon>Dikarya</taxon>
        <taxon>Ascomycota</taxon>
        <taxon>Pezizomycotina</taxon>
        <taxon>Sordariomycetes</taxon>
        <taxon>Sordariomycetidae</taxon>
        <taxon>Diaporthales</taxon>
        <taxon>Diaporthaceae</taxon>
        <taxon>Diaporthe</taxon>
    </lineage>
</organism>
<dbReference type="PROSITE" id="PS00028">
    <property type="entry name" value="ZINC_FINGER_C2H2_1"/>
    <property type="match status" value="1"/>
</dbReference>
<evidence type="ECO:0000259" key="3">
    <source>
        <dbReference type="PROSITE" id="PS50157"/>
    </source>
</evidence>
<evidence type="ECO:0000313" key="5">
    <source>
        <dbReference type="Proteomes" id="UP000094444"/>
    </source>
</evidence>
<evidence type="ECO:0000313" key="4">
    <source>
        <dbReference type="EMBL" id="POS80346.1"/>
    </source>
</evidence>
<accession>A0A2P5ICZ1</accession>